<dbReference type="Pfam" id="PF00034">
    <property type="entry name" value="Cytochrom_C"/>
    <property type="match status" value="1"/>
</dbReference>
<dbReference type="Gene3D" id="1.10.760.10">
    <property type="entry name" value="Cytochrome c-like domain"/>
    <property type="match status" value="1"/>
</dbReference>
<evidence type="ECO:0000313" key="7">
    <source>
        <dbReference type="Proteomes" id="UP001595443"/>
    </source>
</evidence>
<proteinExistence type="predicted"/>
<keyword evidence="7" id="KW-1185">Reference proteome</keyword>
<reference evidence="7" key="1">
    <citation type="journal article" date="2019" name="Int. J. Syst. Evol. Microbiol.">
        <title>The Global Catalogue of Microorganisms (GCM) 10K type strain sequencing project: providing services to taxonomists for standard genome sequencing and annotation.</title>
        <authorList>
            <consortium name="The Broad Institute Genomics Platform"/>
            <consortium name="The Broad Institute Genome Sequencing Center for Infectious Disease"/>
            <person name="Wu L."/>
            <person name="Ma J."/>
        </authorList>
    </citation>
    <scope>NUCLEOTIDE SEQUENCE [LARGE SCALE GENOMIC DNA]</scope>
    <source>
        <strain evidence="7">KCTC 62192</strain>
    </source>
</reference>
<dbReference type="Proteomes" id="UP001595443">
    <property type="component" value="Unassembled WGS sequence"/>
</dbReference>
<keyword evidence="2 4" id="KW-0479">Metal-binding</keyword>
<feature type="domain" description="Cytochrome c" evidence="5">
    <location>
        <begin position="24"/>
        <end position="134"/>
    </location>
</feature>
<protein>
    <submittedName>
        <fullName evidence="6">C-type cytochrome</fullName>
    </submittedName>
</protein>
<dbReference type="InterPro" id="IPR009056">
    <property type="entry name" value="Cyt_c-like_dom"/>
</dbReference>
<dbReference type="RefSeq" id="WP_377831374.1">
    <property type="nucleotide sequence ID" value="NZ_JBHRSK010000002.1"/>
</dbReference>
<dbReference type="PROSITE" id="PS51257">
    <property type="entry name" value="PROKAR_LIPOPROTEIN"/>
    <property type="match status" value="1"/>
</dbReference>
<name>A0ABV7ACV7_9RHOB</name>
<evidence type="ECO:0000256" key="2">
    <source>
        <dbReference type="ARBA" id="ARBA00022723"/>
    </source>
</evidence>
<accession>A0ABV7ACV7</accession>
<evidence type="ECO:0000313" key="6">
    <source>
        <dbReference type="EMBL" id="MFC2966776.1"/>
    </source>
</evidence>
<dbReference type="SUPFAM" id="SSF46626">
    <property type="entry name" value="Cytochrome c"/>
    <property type="match status" value="1"/>
</dbReference>
<evidence type="ECO:0000256" key="4">
    <source>
        <dbReference type="PROSITE-ProRule" id="PRU00433"/>
    </source>
</evidence>
<dbReference type="InterPro" id="IPR036909">
    <property type="entry name" value="Cyt_c-like_dom_sf"/>
</dbReference>
<dbReference type="EMBL" id="JBHRSK010000002">
    <property type="protein sequence ID" value="MFC2966776.1"/>
    <property type="molecule type" value="Genomic_DNA"/>
</dbReference>
<comment type="caution">
    <text evidence="6">The sequence shown here is derived from an EMBL/GenBank/DDBJ whole genome shotgun (WGS) entry which is preliminary data.</text>
</comment>
<dbReference type="PROSITE" id="PS51007">
    <property type="entry name" value="CYTC"/>
    <property type="match status" value="1"/>
</dbReference>
<evidence type="ECO:0000256" key="1">
    <source>
        <dbReference type="ARBA" id="ARBA00022617"/>
    </source>
</evidence>
<sequence>MRIFVGLAGVTLVALVAACTGQPPQVAAGRASYQDLCAGCHGVDGRGDGPAAADLKVKPADLTGIAARNDGSFPRIAVMSMIDGYNRAKGHGGMMPVFDTLLEGPKVMIDTGDGVVTPTPEKLVDLADYVETLQR</sequence>
<keyword evidence="3 4" id="KW-0408">Iron</keyword>
<evidence type="ECO:0000256" key="3">
    <source>
        <dbReference type="ARBA" id="ARBA00023004"/>
    </source>
</evidence>
<organism evidence="6 7">
    <name type="scientific">Acidimangrovimonas pyrenivorans</name>
    <dbReference type="NCBI Taxonomy" id="2030798"/>
    <lineage>
        <taxon>Bacteria</taxon>
        <taxon>Pseudomonadati</taxon>
        <taxon>Pseudomonadota</taxon>
        <taxon>Alphaproteobacteria</taxon>
        <taxon>Rhodobacterales</taxon>
        <taxon>Paracoccaceae</taxon>
        <taxon>Acidimangrovimonas</taxon>
    </lineage>
</organism>
<evidence type="ECO:0000259" key="5">
    <source>
        <dbReference type="PROSITE" id="PS51007"/>
    </source>
</evidence>
<gene>
    <name evidence="6" type="ORF">ACFOES_01590</name>
</gene>
<keyword evidence="1 4" id="KW-0349">Heme</keyword>